<keyword evidence="6 8" id="KW-0472">Membrane</keyword>
<accession>A0AAF0EG44</accession>
<feature type="transmembrane region" description="Helical" evidence="8">
    <location>
        <begin position="1241"/>
        <end position="1273"/>
    </location>
</feature>
<evidence type="ECO:0000313" key="9">
    <source>
        <dbReference type="EMBL" id="WFD21737.1"/>
    </source>
</evidence>
<dbReference type="GO" id="GO:0035435">
    <property type="term" value="P:phosphate ion transmembrane transport"/>
    <property type="evidence" value="ECO:0007669"/>
    <property type="project" value="TreeGrafter"/>
</dbReference>
<organism evidence="9 10">
    <name type="scientific">Malassezia equina</name>
    <dbReference type="NCBI Taxonomy" id="1381935"/>
    <lineage>
        <taxon>Eukaryota</taxon>
        <taxon>Fungi</taxon>
        <taxon>Dikarya</taxon>
        <taxon>Basidiomycota</taxon>
        <taxon>Ustilaginomycotina</taxon>
        <taxon>Malasseziomycetes</taxon>
        <taxon>Malasseziales</taxon>
        <taxon>Malasseziaceae</taxon>
        <taxon>Malassezia</taxon>
    </lineage>
</organism>
<feature type="transmembrane region" description="Helical" evidence="8">
    <location>
        <begin position="918"/>
        <end position="937"/>
    </location>
</feature>
<keyword evidence="4 8" id="KW-0812">Transmembrane</keyword>
<proteinExistence type="predicted"/>
<sequence>MTKAPTTLVAPFRPAPLMGAPSVAEHAVLGDKSAMKRDDTPLSDSSPAPTGPATMSRSSSQARNQPVKRYDGEPLSRTDVQHAVLCYLFSDTRRVFTNPRAGSRGAPMSTFVQTVANSEDVPLAANADPDRHALANSPRAIQACVASAVAGPFPTFVWPYGQSAGSARRADETEEERAAWEARRKEYLEWREATYPLSITPEAELEDAAPSPWAHPGADKLTFKELYIEALMNSSKCTKSMREKCFVDEEYAEDFSKVCLLVNVGRINTTLAFYPEMKTILRSYHPVPSLQKSENTRRNMQDAPRMKSLLKAVLLPHERPGGSGTASASARHEEGKDTLEVPGDLEELARRRRAQARPPTSVVTLIFLLANQASDVTSMHFPSHVDAHSLFFPQAGRPISAKQRANAFLWLLYHYLEGPASLPPGAPGSENPFDDDVSRAARAEAHEAWVANGSVPLNDAHPTWRGIPNPDYARWREQYEPLLDAADTSSRKPARKRGADGDDMPDVPPCPDTHTHRLLIPALPLMAPDAYAKEDTDPPEEIEWGKQMQGERSAFLVRFEEEEQAKVLANGGVVDATDEERAKKRVHSNTQSCYPLANILANAAAAGSNNGALNRSPIGFVKRARLSSRLSQTRDSSVGVDGSSGDVSQTAGSVAVDGHGDPVASSAHAPSLWDLDLSAADVDDPSTSLLRAQWQRIQQDPDYDSDTDGKHEDEEALARTLLVLRRARELFNQGMASLSTYDWIFALITICFCVSSFGNGANDVANSYATSVAARTFSMPQAGALAAITEFVGAVALGSRVTDTIKSSIIDISRFKANPATLLLAMACAELGSALWLMIATTIGFPVSTTQTIVGALCGVGIASNASIKWAWKKGSVSQTVASWGIAPAIAGGFAAVIFLTIKLLVLDRRDNALQWGLRLIPLYFSLTGAILALFIVVEAPTADSLESFGAGKSVGIILGVFAGCLLVSYVFFVPYFRRRLVQGDKRLRAYHVVLGPLLLKEDPPLFWPGDPNEADVLNYYNRPAPASVEGSPSLEEKSPMERPCVDLPSSRSQLTFHVDTMPTFSEAALPVEKAQDPEQVICVRKTRPEPEERFLAPTAHLPLYHPRRLWSWLQYGVLQGVTRDCVTFDADSLEAIHAKAQRYDTRVEHLWTYPQMASAIMMSIAHGSNDVSNAVGPWAAAYDVWKTALVNPKAGTPIWMLVVAGLLLGTGFWFFGFKIIRQLGNRITQMSPTRGFSMELGAAITVLLASRLSLPVSTTQCLTGAVFGVALMNFDTGAVNWRSIAWIFSGWVLTLPCAGLISGLIMAMALNTPHF</sequence>
<evidence type="ECO:0000256" key="2">
    <source>
        <dbReference type="ARBA" id="ARBA00022448"/>
    </source>
</evidence>
<keyword evidence="3" id="KW-0592">Phosphate transport</keyword>
<evidence type="ECO:0000256" key="8">
    <source>
        <dbReference type="SAM" id="Phobius"/>
    </source>
</evidence>
<dbReference type="InterPro" id="IPR001204">
    <property type="entry name" value="Phos_transporter"/>
</dbReference>
<evidence type="ECO:0000256" key="3">
    <source>
        <dbReference type="ARBA" id="ARBA00022592"/>
    </source>
</evidence>
<dbReference type="EMBL" id="CP119900">
    <property type="protein sequence ID" value="WFD21737.1"/>
    <property type="molecule type" value="Genomic_DNA"/>
</dbReference>
<dbReference type="GO" id="GO:0005315">
    <property type="term" value="F:phosphate transmembrane transporter activity"/>
    <property type="evidence" value="ECO:0007669"/>
    <property type="project" value="InterPro"/>
</dbReference>
<feature type="compositionally biased region" description="Polar residues" evidence="7">
    <location>
        <begin position="42"/>
        <end position="64"/>
    </location>
</feature>
<reference evidence="9" key="1">
    <citation type="submission" date="2023-03" db="EMBL/GenBank/DDBJ databases">
        <title>Mating type loci evolution in Malassezia.</title>
        <authorList>
            <person name="Coelho M.A."/>
        </authorList>
    </citation>
    <scope>NUCLEOTIDE SEQUENCE</scope>
    <source>
        <strain evidence="9">CBS 12830</strain>
    </source>
</reference>
<evidence type="ECO:0000256" key="7">
    <source>
        <dbReference type="SAM" id="MobiDB-lite"/>
    </source>
</evidence>
<name>A0AAF0EG44_9BASI</name>
<feature type="region of interest" description="Disordered" evidence="7">
    <location>
        <begin position="631"/>
        <end position="653"/>
    </location>
</feature>
<evidence type="ECO:0000256" key="1">
    <source>
        <dbReference type="ARBA" id="ARBA00004141"/>
    </source>
</evidence>
<feature type="transmembrane region" description="Helical" evidence="8">
    <location>
        <begin position="884"/>
        <end position="906"/>
    </location>
</feature>
<feature type="transmembrane region" description="Helical" evidence="8">
    <location>
        <begin position="1199"/>
        <end position="1221"/>
    </location>
</feature>
<keyword evidence="2" id="KW-0813">Transport</keyword>
<gene>
    <name evidence="9" type="ORF">MEQU1_000392</name>
</gene>
<feature type="transmembrane region" description="Helical" evidence="8">
    <location>
        <begin position="957"/>
        <end position="977"/>
    </location>
</feature>
<evidence type="ECO:0000256" key="4">
    <source>
        <dbReference type="ARBA" id="ARBA00022692"/>
    </source>
</evidence>
<comment type="subcellular location">
    <subcellularLocation>
        <location evidence="1">Membrane</location>
        <topology evidence="1">Multi-pass membrane protein</topology>
    </subcellularLocation>
</comment>
<feature type="region of interest" description="Disordered" evidence="7">
    <location>
        <begin position="483"/>
        <end position="507"/>
    </location>
</feature>
<dbReference type="Proteomes" id="UP001214415">
    <property type="component" value="Chromosome 1"/>
</dbReference>
<dbReference type="PANTHER" id="PTHR11101:SF55">
    <property type="entry name" value="PHOSPHATE TRANSPORTER"/>
    <property type="match status" value="1"/>
</dbReference>
<evidence type="ECO:0000313" key="10">
    <source>
        <dbReference type="Proteomes" id="UP001214415"/>
    </source>
</evidence>
<feature type="transmembrane region" description="Helical" evidence="8">
    <location>
        <begin position="743"/>
        <end position="761"/>
    </location>
</feature>
<feature type="region of interest" description="Disordered" evidence="7">
    <location>
        <begin position="1"/>
        <end position="75"/>
    </location>
</feature>
<feature type="compositionally biased region" description="Low complexity" evidence="7">
    <location>
        <begin position="635"/>
        <end position="648"/>
    </location>
</feature>
<dbReference type="Pfam" id="PF01384">
    <property type="entry name" value="PHO4"/>
    <property type="match status" value="1"/>
</dbReference>
<feature type="region of interest" description="Disordered" evidence="7">
    <location>
        <begin position="317"/>
        <end position="344"/>
    </location>
</feature>
<evidence type="ECO:0000256" key="6">
    <source>
        <dbReference type="ARBA" id="ARBA00023136"/>
    </source>
</evidence>
<dbReference type="PANTHER" id="PTHR11101">
    <property type="entry name" value="PHOSPHATE TRANSPORTER"/>
    <property type="match status" value="1"/>
</dbReference>
<dbReference type="GO" id="GO:0016020">
    <property type="term" value="C:membrane"/>
    <property type="evidence" value="ECO:0007669"/>
    <property type="project" value="UniProtKB-SubCell"/>
</dbReference>
<feature type="transmembrane region" description="Helical" evidence="8">
    <location>
        <begin position="822"/>
        <end position="845"/>
    </location>
</feature>
<keyword evidence="10" id="KW-1185">Reference proteome</keyword>
<evidence type="ECO:0000256" key="5">
    <source>
        <dbReference type="ARBA" id="ARBA00022989"/>
    </source>
</evidence>
<feature type="transmembrane region" description="Helical" evidence="8">
    <location>
        <begin position="1285"/>
        <end position="1311"/>
    </location>
</feature>
<feature type="compositionally biased region" description="Basic and acidic residues" evidence="7">
    <location>
        <begin position="330"/>
        <end position="339"/>
    </location>
</feature>
<evidence type="ECO:0008006" key="11">
    <source>
        <dbReference type="Google" id="ProtNLM"/>
    </source>
</evidence>
<protein>
    <recommendedName>
        <fullName evidence="11">Phosphate transporter</fullName>
    </recommendedName>
</protein>
<keyword evidence="5 8" id="KW-1133">Transmembrane helix</keyword>